<dbReference type="Pfam" id="PF00295">
    <property type="entry name" value="Glyco_hydro_28"/>
    <property type="match status" value="1"/>
</dbReference>
<keyword evidence="5 9" id="KW-0378">Hydrolase</keyword>
<evidence type="ECO:0000256" key="5">
    <source>
        <dbReference type="ARBA" id="ARBA00022801"/>
    </source>
</evidence>
<evidence type="ECO:0000256" key="7">
    <source>
        <dbReference type="ARBA" id="ARBA00023316"/>
    </source>
</evidence>
<evidence type="ECO:0000256" key="2">
    <source>
        <dbReference type="ARBA" id="ARBA00008834"/>
    </source>
</evidence>
<dbReference type="STRING" id="4155.A0A022Q338"/>
<dbReference type="EMBL" id="KI632223">
    <property type="protein sequence ID" value="EYU21628.1"/>
    <property type="molecule type" value="Genomic_DNA"/>
</dbReference>
<evidence type="ECO:0008006" key="12">
    <source>
        <dbReference type="Google" id="ProtNLM"/>
    </source>
</evidence>
<keyword evidence="11" id="KW-1185">Reference proteome</keyword>
<name>A0A022Q338_ERYGU</name>
<dbReference type="InterPro" id="IPR006626">
    <property type="entry name" value="PbH1"/>
</dbReference>
<reference evidence="10 11" key="1">
    <citation type="journal article" date="2013" name="Proc. Natl. Acad. Sci. U.S.A.">
        <title>Fine-scale variation in meiotic recombination in Mimulus inferred from population shotgun sequencing.</title>
        <authorList>
            <person name="Hellsten U."/>
            <person name="Wright K.M."/>
            <person name="Jenkins J."/>
            <person name="Shu S."/>
            <person name="Yuan Y."/>
            <person name="Wessler S.R."/>
            <person name="Schmutz J."/>
            <person name="Willis J.H."/>
            <person name="Rokhsar D.S."/>
        </authorList>
    </citation>
    <scope>NUCLEOTIDE SEQUENCE [LARGE SCALE GENOMIC DNA]</scope>
    <source>
        <strain evidence="11">cv. DUN x IM62</strain>
    </source>
</reference>
<keyword evidence="4" id="KW-0964">Secreted</keyword>
<dbReference type="SMART" id="SM00710">
    <property type="entry name" value="PbH1"/>
    <property type="match status" value="6"/>
</dbReference>
<dbReference type="PROSITE" id="PS00502">
    <property type="entry name" value="POLYGALACTURONASE"/>
    <property type="match status" value="1"/>
</dbReference>
<feature type="non-terminal residue" evidence="10">
    <location>
        <position position="1"/>
    </location>
</feature>
<evidence type="ECO:0000256" key="1">
    <source>
        <dbReference type="ARBA" id="ARBA00004191"/>
    </source>
</evidence>
<keyword evidence="6 9" id="KW-0326">Glycosidase</keyword>
<evidence type="ECO:0000256" key="3">
    <source>
        <dbReference type="ARBA" id="ARBA00022512"/>
    </source>
</evidence>
<organism evidence="10 11">
    <name type="scientific">Erythranthe guttata</name>
    <name type="common">Yellow monkey flower</name>
    <name type="synonym">Mimulus guttatus</name>
    <dbReference type="NCBI Taxonomy" id="4155"/>
    <lineage>
        <taxon>Eukaryota</taxon>
        <taxon>Viridiplantae</taxon>
        <taxon>Streptophyta</taxon>
        <taxon>Embryophyta</taxon>
        <taxon>Tracheophyta</taxon>
        <taxon>Spermatophyta</taxon>
        <taxon>Magnoliopsida</taxon>
        <taxon>eudicotyledons</taxon>
        <taxon>Gunneridae</taxon>
        <taxon>Pentapetalae</taxon>
        <taxon>asterids</taxon>
        <taxon>lamiids</taxon>
        <taxon>Lamiales</taxon>
        <taxon>Phrymaceae</taxon>
        <taxon>Erythranthe</taxon>
    </lineage>
</organism>
<comment type="similarity">
    <text evidence="2 9">Belongs to the glycosyl hydrolase 28 family.</text>
</comment>
<sequence>GVLEYFMILLTVLELSNRNGPHATASPPYQYGSSVFPSPSPSLSLFLSPSPSPSPLPPPPQWTFDVMKFGAVGDGKTDDSTAFELTWKAACKGISDNGVKISVPIGKKFLVSPIKFEGPCLCPNITFEILGSIIAQPKSAWKNKRSSEWIMFNRVEKLNVVGNEEGLIDGQGESWWLEAMIFSNCKNLEISGLKHINSPKFHISITDCHYANISSLQIIAPPLSPNTDGIDIASSSNIFIHNSTIKTGDDCIAIKGGTSNTTISEIVCGPGHGISIGSLGQHGKHDEVEGIKVLNCTLNGTDNGVRIKTWQGGSGFARNITFSNINFTAVENPIVIDQFYCPHKICNNKLSAVKVSNVSFVGIRGTSYKWKDATVSIRCSDTVPCTDILIDNVHITSTVPRQPVSAVCINARGSVNDTSSPIVNCLKY</sequence>
<dbReference type="InterPro" id="IPR000743">
    <property type="entry name" value="Glyco_hydro_28"/>
</dbReference>
<dbReference type="Gene3D" id="2.160.20.10">
    <property type="entry name" value="Single-stranded right-handed beta-helix, Pectin lyase-like"/>
    <property type="match status" value="1"/>
</dbReference>
<evidence type="ECO:0000313" key="10">
    <source>
        <dbReference type="EMBL" id="EYU21628.1"/>
    </source>
</evidence>
<evidence type="ECO:0000256" key="6">
    <source>
        <dbReference type="ARBA" id="ARBA00023295"/>
    </source>
</evidence>
<dbReference type="eggNOG" id="ENOG502QST2">
    <property type="taxonomic scope" value="Eukaryota"/>
</dbReference>
<evidence type="ECO:0000313" key="11">
    <source>
        <dbReference type="Proteomes" id="UP000030748"/>
    </source>
</evidence>
<accession>A0A022Q338</accession>
<comment type="subcellular location">
    <subcellularLocation>
        <location evidence="1">Secreted</location>
        <location evidence="1">Cell wall</location>
    </subcellularLocation>
</comment>
<evidence type="ECO:0000256" key="4">
    <source>
        <dbReference type="ARBA" id="ARBA00022525"/>
    </source>
</evidence>
<dbReference type="InterPro" id="IPR012334">
    <property type="entry name" value="Pectin_lyas_fold"/>
</dbReference>
<dbReference type="Proteomes" id="UP000030748">
    <property type="component" value="Unassembled WGS sequence"/>
</dbReference>
<dbReference type="SUPFAM" id="SSF51126">
    <property type="entry name" value="Pectin lyase-like"/>
    <property type="match status" value="1"/>
</dbReference>
<dbReference type="GO" id="GO:0005975">
    <property type="term" value="P:carbohydrate metabolic process"/>
    <property type="evidence" value="ECO:0007669"/>
    <property type="project" value="InterPro"/>
</dbReference>
<dbReference type="GO" id="GO:0071555">
    <property type="term" value="P:cell wall organization"/>
    <property type="evidence" value="ECO:0007669"/>
    <property type="project" value="UniProtKB-KW"/>
</dbReference>
<proteinExistence type="inferred from homology"/>
<dbReference type="InterPro" id="IPR011050">
    <property type="entry name" value="Pectin_lyase_fold/virulence"/>
</dbReference>
<keyword evidence="3" id="KW-0134">Cell wall</keyword>
<dbReference type="GO" id="GO:0004650">
    <property type="term" value="F:polygalacturonase activity"/>
    <property type="evidence" value="ECO:0007669"/>
    <property type="project" value="InterPro"/>
</dbReference>
<feature type="active site" evidence="8">
    <location>
        <position position="272"/>
    </location>
</feature>
<evidence type="ECO:0000256" key="8">
    <source>
        <dbReference type="PROSITE-ProRule" id="PRU10052"/>
    </source>
</evidence>
<dbReference type="AlphaFoldDB" id="A0A022Q338"/>
<protein>
    <recommendedName>
        <fullName evidence="12">Polygalacturonase</fullName>
    </recommendedName>
</protein>
<keyword evidence="7" id="KW-0961">Cell wall biogenesis/degradation</keyword>
<gene>
    <name evidence="10" type="ORF">MIMGU_mgv1a018832mg</name>
</gene>
<evidence type="ECO:0000256" key="9">
    <source>
        <dbReference type="RuleBase" id="RU361169"/>
    </source>
</evidence>
<dbReference type="PANTHER" id="PTHR31375">
    <property type="match status" value="1"/>
</dbReference>